<dbReference type="PANTHER" id="PTHR33371:SF19">
    <property type="entry name" value="MCE-FAMILY PROTEIN MCE4A"/>
    <property type="match status" value="1"/>
</dbReference>
<dbReference type="Pfam" id="PF02470">
    <property type="entry name" value="MlaD"/>
    <property type="match status" value="1"/>
</dbReference>
<reference evidence="5" key="1">
    <citation type="submission" date="2020-11" db="EMBL/GenBank/DDBJ databases">
        <title>Nocardia NEAU-351.nov., a novel actinomycete isolated from the cow dung.</title>
        <authorList>
            <person name="Zhang X."/>
        </authorList>
    </citation>
    <scope>NUCLEOTIDE SEQUENCE</scope>
    <source>
        <strain evidence="5">NEAU-351</strain>
    </source>
</reference>
<keyword evidence="2" id="KW-0472">Membrane</keyword>
<evidence type="ECO:0000313" key="5">
    <source>
        <dbReference type="EMBL" id="MBH0781215.1"/>
    </source>
</evidence>
<dbReference type="GO" id="GO:0051701">
    <property type="term" value="P:biological process involved in interaction with host"/>
    <property type="evidence" value="ECO:0007669"/>
    <property type="project" value="TreeGrafter"/>
</dbReference>
<evidence type="ECO:0000313" key="6">
    <source>
        <dbReference type="Proteomes" id="UP000655751"/>
    </source>
</evidence>
<name>A0A931IJ15_9NOCA</name>
<evidence type="ECO:0000259" key="4">
    <source>
        <dbReference type="Pfam" id="PF11887"/>
    </source>
</evidence>
<dbReference type="RefSeq" id="WP_196153508.1">
    <property type="nucleotide sequence ID" value="NZ_JADMLG010000022.1"/>
</dbReference>
<evidence type="ECO:0000256" key="1">
    <source>
        <dbReference type="SAM" id="MobiDB-lite"/>
    </source>
</evidence>
<keyword evidence="2" id="KW-0812">Transmembrane</keyword>
<comment type="caution">
    <text evidence="5">The sequence shown here is derived from an EMBL/GenBank/DDBJ whole genome shotgun (WGS) entry which is preliminary data.</text>
</comment>
<dbReference type="InterPro" id="IPR024516">
    <property type="entry name" value="Mce_C"/>
</dbReference>
<dbReference type="InterPro" id="IPR052336">
    <property type="entry name" value="MlaD_Phospholipid_Transporter"/>
</dbReference>
<dbReference type="PANTHER" id="PTHR33371">
    <property type="entry name" value="INTERMEMBRANE PHOSPHOLIPID TRANSPORT SYSTEM BINDING PROTEIN MLAD-RELATED"/>
    <property type="match status" value="1"/>
</dbReference>
<dbReference type="EMBL" id="JADMLG010000022">
    <property type="protein sequence ID" value="MBH0781215.1"/>
    <property type="molecule type" value="Genomic_DNA"/>
</dbReference>
<proteinExistence type="predicted"/>
<accession>A0A931IJ15</accession>
<feature type="domain" description="Mammalian cell entry C-terminal" evidence="4">
    <location>
        <begin position="129"/>
        <end position="348"/>
    </location>
</feature>
<dbReference type="InterPro" id="IPR003399">
    <property type="entry name" value="Mce/MlaD"/>
</dbReference>
<dbReference type="Proteomes" id="UP000655751">
    <property type="component" value="Unassembled WGS sequence"/>
</dbReference>
<sequence>MILDPSGRGPTQRQLMIAGVSGLVVLAIVFGFLYARYQGYFVPKVRVTANLTTTGDGLPSDADVKFRGVLVGTVDQVEVAAKGELQKVGIELKPEFAGDIPANVTARVVPSNLFAVTSVELVFNGAADQYLHEGSVIEEDRSQGTIALQDTLTAVQKVFDKIDPVQFGRVLGTLSQALDGSGRMPGSTIERLDRWLLAVDQSIPDLGVLLGDFSTSLYALNRSAPELIDVVGSSVETANTIVDKRAQFVQLLTGASSTVDTVNDLFARNPDAGKEVTAGTNATIGAMASDPASITQSIFNLGETAAKLNTVFTWGPKRQMVWNLGLTLTPYKPNTVADCPRYGDLAGPSCFTAPAVAEIPPLPEKLRPRKLDSAQGLPPLVPMAGLPMLPGLTTTAIPVPAESDAPKPFAGTPLEGMFPQLPPLLGGPQPAGGTQQPADGTQPAGGQQPAGGPQPAAGAQTKPAAAPISYAGKDAMAQLLGRKPTTAEYLLLSSVLANGTLQVTETGGGR</sequence>
<feature type="transmembrane region" description="Helical" evidence="2">
    <location>
        <begin position="15"/>
        <end position="35"/>
    </location>
</feature>
<feature type="domain" description="Mce/MlaD" evidence="3">
    <location>
        <begin position="44"/>
        <end position="122"/>
    </location>
</feature>
<keyword evidence="2" id="KW-1133">Transmembrane helix</keyword>
<feature type="compositionally biased region" description="Low complexity" evidence="1">
    <location>
        <begin position="423"/>
        <end position="465"/>
    </location>
</feature>
<organism evidence="5 6">
    <name type="scientific">Nocardia bovistercoris</name>
    <dbReference type="NCBI Taxonomy" id="2785916"/>
    <lineage>
        <taxon>Bacteria</taxon>
        <taxon>Bacillati</taxon>
        <taxon>Actinomycetota</taxon>
        <taxon>Actinomycetes</taxon>
        <taxon>Mycobacteriales</taxon>
        <taxon>Nocardiaceae</taxon>
        <taxon>Nocardia</taxon>
    </lineage>
</organism>
<gene>
    <name evidence="5" type="ORF">IT779_33575</name>
</gene>
<feature type="region of interest" description="Disordered" evidence="1">
    <location>
        <begin position="397"/>
        <end position="465"/>
    </location>
</feature>
<dbReference type="Pfam" id="PF11887">
    <property type="entry name" value="Mce4_CUP1"/>
    <property type="match status" value="1"/>
</dbReference>
<evidence type="ECO:0000256" key="2">
    <source>
        <dbReference type="SAM" id="Phobius"/>
    </source>
</evidence>
<dbReference type="AlphaFoldDB" id="A0A931IJ15"/>
<evidence type="ECO:0000259" key="3">
    <source>
        <dbReference type="Pfam" id="PF02470"/>
    </source>
</evidence>
<keyword evidence="6" id="KW-1185">Reference proteome</keyword>
<protein>
    <submittedName>
        <fullName evidence="5">MCE family protein</fullName>
    </submittedName>
</protein>
<dbReference type="GO" id="GO:0005576">
    <property type="term" value="C:extracellular region"/>
    <property type="evidence" value="ECO:0007669"/>
    <property type="project" value="TreeGrafter"/>
</dbReference>